<protein>
    <submittedName>
        <fullName evidence="2">Os08g0298750 protein</fullName>
    </submittedName>
</protein>
<evidence type="ECO:0000256" key="1">
    <source>
        <dbReference type="SAM" id="MobiDB-lite"/>
    </source>
</evidence>
<reference evidence="2 3" key="2">
    <citation type="journal article" date="2013" name="Plant Cell Physiol.">
        <title>Rice Annotation Project Database (RAP-DB): an integrative and interactive database for rice genomics.</title>
        <authorList>
            <person name="Sakai H."/>
            <person name="Lee S.S."/>
            <person name="Tanaka T."/>
            <person name="Numa H."/>
            <person name="Kim J."/>
            <person name="Kawahara Y."/>
            <person name="Wakimoto H."/>
            <person name="Yang C.C."/>
            <person name="Iwamoto M."/>
            <person name="Abe T."/>
            <person name="Yamada Y."/>
            <person name="Muto A."/>
            <person name="Inokuchi H."/>
            <person name="Ikemura T."/>
            <person name="Matsumoto T."/>
            <person name="Sasaki T."/>
            <person name="Itoh T."/>
        </authorList>
    </citation>
    <scope>NUCLEOTIDE SEQUENCE [LARGE SCALE GENOMIC DNA]</scope>
    <source>
        <strain evidence="3">cv. Nipponbare</strain>
    </source>
</reference>
<dbReference type="InParanoid" id="A0A0N7KPM0"/>
<feature type="compositionally biased region" description="Gly residues" evidence="1">
    <location>
        <begin position="129"/>
        <end position="138"/>
    </location>
</feature>
<sequence>MKRMRCPSDAHQPPASNAAGAIEGERSGAWRDREREGESWEDGCGYIREVRGVEDGVPEVCGGAGCAWRGERRRRRAGRAATKGSGSGGRARARRRRGRASGSGGLARGGGGGRTASAGAREEAASSSGGSGGGGLAH</sequence>
<reference evidence="3" key="1">
    <citation type="journal article" date="2005" name="Nature">
        <title>The map-based sequence of the rice genome.</title>
        <authorList>
            <consortium name="International rice genome sequencing project (IRGSP)"/>
            <person name="Matsumoto T."/>
            <person name="Wu J."/>
            <person name="Kanamori H."/>
            <person name="Katayose Y."/>
            <person name="Fujisawa M."/>
            <person name="Namiki N."/>
            <person name="Mizuno H."/>
            <person name="Yamamoto K."/>
            <person name="Antonio B.A."/>
            <person name="Baba T."/>
            <person name="Sakata K."/>
            <person name="Nagamura Y."/>
            <person name="Aoki H."/>
            <person name="Arikawa K."/>
            <person name="Arita K."/>
            <person name="Bito T."/>
            <person name="Chiden Y."/>
            <person name="Fujitsuka N."/>
            <person name="Fukunaka R."/>
            <person name="Hamada M."/>
            <person name="Harada C."/>
            <person name="Hayashi A."/>
            <person name="Hijishita S."/>
            <person name="Honda M."/>
            <person name="Hosokawa S."/>
            <person name="Ichikawa Y."/>
            <person name="Idonuma A."/>
            <person name="Iijima M."/>
            <person name="Ikeda M."/>
            <person name="Ikeno M."/>
            <person name="Ito K."/>
            <person name="Ito S."/>
            <person name="Ito T."/>
            <person name="Ito Y."/>
            <person name="Ito Y."/>
            <person name="Iwabuchi A."/>
            <person name="Kamiya K."/>
            <person name="Karasawa W."/>
            <person name="Kurita K."/>
            <person name="Katagiri S."/>
            <person name="Kikuta A."/>
            <person name="Kobayashi H."/>
            <person name="Kobayashi N."/>
            <person name="Machita K."/>
            <person name="Maehara T."/>
            <person name="Masukawa M."/>
            <person name="Mizubayashi T."/>
            <person name="Mukai Y."/>
            <person name="Nagasaki H."/>
            <person name="Nagata Y."/>
            <person name="Naito S."/>
            <person name="Nakashima M."/>
            <person name="Nakama Y."/>
            <person name="Nakamichi Y."/>
            <person name="Nakamura M."/>
            <person name="Meguro A."/>
            <person name="Negishi M."/>
            <person name="Ohta I."/>
            <person name="Ohta T."/>
            <person name="Okamoto M."/>
            <person name="Ono N."/>
            <person name="Saji S."/>
            <person name="Sakaguchi M."/>
            <person name="Sakai K."/>
            <person name="Shibata M."/>
            <person name="Shimokawa T."/>
            <person name="Song J."/>
            <person name="Takazaki Y."/>
            <person name="Terasawa K."/>
            <person name="Tsugane M."/>
            <person name="Tsuji K."/>
            <person name="Ueda S."/>
            <person name="Waki K."/>
            <person name="Yamagata H."/>
            <person name="Yamamoto M."/>
            <person name="Yamamoto S."/>
            <person name="Yamane H."/>
            <person name="Yoshiki S."/>
            <person name="Yoshihara R."/>
            <person name="Yukawa K."/>
            <person name="Zhong H."/>
            <person name="Yano M."/>
            <person name="Yuan Q."/>
            <person name="Ouyang S."/>
            <person name="Liu J."/>
            <person name="Jones K.M."/>
            <person name="Gansberger K."/>
            <person name="Moffat K."/>
            <person name="Hill J."/>
            <person name="Bera J."/>
            <person name="Fadrosh D."/>
            <person name="Jin S."/>
            <person name="Johri S."/>
            <person name="Kim M."/>
            <person name="Overton L."/>
            <person name="Reardon M."/>
            <person name="Tsitrin T."/>
            <person name="Vuong H."/>
            <person name="Weaver B."/>
            <person name="Ciecko A."/>
            <person name="Tallon L."/>
            <person name="Jackson J."/>
            <person name="Pai G."/>
            <person name="Aken S.V."/>
            <person name="Utterback T."/>
            <person name="Reidmuller S."/>
            <person name="Feldblyum T."/>
            <person name="Hsiao J."/>
            <person name="Zismann V."/>
            <person name="Iobst S."/>
            <person name="de Vazeille A.R."/>
            <person name="Buell C.R."/>
            <person name="Ying K."/>
            <person name="Li Y."/>
            <person name="Lu T."/>
            <person name="Huang Y."/>
            <person name="Zhao Q."/>
            <person name="Feng Q."/>
            <person name="Zhang L."/>
            <person name="Zhu J."/>
            <person name="Weng Q."/>
            <person name="Mu J."/>
            <person name="Lu Y."/>
            <person name="Fan D."/>
            <person name="Liu Y."/>
            <person name="Guan J."/>
            <person name="Zhang Y."/>
            <person name="Yu S."/>
            <person name="Liu X."/>
            <person name="Zhang Y."/>
            <person name="Hong G."/>
            <person name="Han B."/>
            <person name="Choisne N."/>
            <person name="Demange N."/>
            <person name="Orjeda G."/>
            <person name="Samain S."/>
            <person name="Cattolico L."/>
            <person name="Pelletier E."/>
            <person name="Couloux A."/>
            <person name="Segurens B."/>
            <person name="Wincker P."/>
            <person name="D'Hont A."/>
            <person name="Scarpelli C."/>
            <person name="Weissenbach J."/>
            <person name="Salanoubat M."/>
            <person name="Quetier F."/>
            <person name="Yu Y."/>
            <person name="Kim H.R."/>
            <person name="Rambo T."/>
            <person name="Currie J."/>
            <person name="Collura K."/>
            <person name="Luo M."/>
            <person name="Yang T."/>
            <person name="Ammiraju J.S.S."/>
            <person name="Engler F."/>
            <person name="Soderlund C."/>
            <person name="Wing R.A."/>
            <person name="Palmer L.E."/>
            <person name="de la Bastide M."/>
            <person name="Spiegel L."/>
            <person name="Nascimento L."/>
            <person name="Zutavern T."/>
            <person name="O'Shaughnessy A."/>
            <person name="Dike S."/>
            <person name="Dedhia N."/>
            <person name="Preston R."/>
            <person name="Balija V."/>
            <person name="McCombie W.R."/>
            <person name="Chow T."/>
            <person name="Chen H."/>
            <person name="Chung M."/>
            <person name="Chen C."/>
            <person name="Shaw J."/>
            <person name="Wu H."/>
            <person name="Hsiao K."/>
            <person name="Chao Y."/>
            <person name="Chu M."/>
            <person name="Cheng C."/>
            <person name="Hour A."/>
            <person name="Lee P."/>
            <person name="Lin S."/>
            <person name="Lin Y."/>
            <person name="Liou J."/>
            <person name="Liu S."/>
            <person name="Hsing Y."/>
            <person name="Raghuvanshi S."/>
            <person name="Mohanty A."/>
            <person name="Bharti A.K."/>
            <person name="Gaur A."/>
            <person name="Gupta V."/>
            <person name="Kumar D."/>
            <person name="Ravi V."/>
            <person name="Vij S."/>
            <person name="Kapur A."/>
            <person name="Khurana P."/>
            <person name="Khurana P."/>
            <person name="Khurana J.P."/>
            <person name="Tyagi A.K."/>
            <person name="Gaikwad K."/>
            <person name="Singh A."/>
            <person name="Dalal V."/>
            <person name="Srivastava S."/>
            <person name="Dixit A."/>
            <person name="Pal A.K."/>
            <person name="Ghazi I.A."/>
            <person name="Yadav M."/>
            <person name="Pandit A."/>
            <person name="Bhargava A."/>
            <person name="Sureshbabu K."/>
            <person name="Batra K."/>
            <person name="Sharma T.R."/>
            <person name="Mohapatra T."/>
            <person name="Singh N.K."/>
            <person name="Messing J."/>
            <person name="Nelson A.B."/>
            <person name="Fuks G."/>
            <person name="Kavchok S."/>
            <person name="Keizer G."/>
            <person name="Linton E."/>
            <person name="Llaca V."/>
            <person name="Song R."/>
            <person name="Tanyolac B."/>
            <person name="Young S."/>
            <person name="Ho-Il K."/>
            <person name="Hahn J.H."/>
            <person name="Sangsakoo G."/>
            <person name="Vanavichit A."/>
            <person name="de Mattos Luiz.A.T."/>
            <person name="Zimmer P.D."/>
            <person name="Malone G."/>
            <person name="Dellagostin O."/>
            <person name="de Oliveira A.C."/>
            <person name="Bevan M."/>
            <person name="Bancroft I."/>
            <person name="Minx P."/>
            <person name="Cordum H."/>
            <person name="Wilson R."/>
            <person name="Cheng Z."/>
            <person name="Jin W."/>
            <person name="Jiang J."/>
            <person name="Leong S.A."/>
            <person name="Iwama H."/>
            <person name="Gojobori T."/>
            <person name="Itoh T."/>
            <person name="Niimura Y."/>
            <person name="Fujii Y."/>
            <person name="Habara T."/>
            <person name="Sakai H."/>
            <person name="Sato Y."/>
            <person name="Wilson G."/>
            <person name="Kumar K."/>
            <person name="McCouch S."/>
            <person name="Juretic N."/>
            <person name="Hoen D."/>
            <person name="Wright S."/>
            <person name="Bruskiewich R."/>
            <person name="Bureau T."/>
            <person name="Miyao A."/>
            <person name="Hirochika H."/>
            <person name="Nishikawa T."/>
            <person name="Kadowaki K."/>
            <person name="Sugiura M."/>
            <person name="Burr B."/>
            <person name="Sasaki T."/>
        </authorList>
    </citation>
    <scope>NUCLEOTIDE SEQUENCE [LARGE SCALE GENOMIC DNA]</scope>
    <source>
        <strain evidence="3">cv. Nipponbare</strain>
    </source>
</reference>
<organism evidence="2 3">
    <name type="scientific">Oryza sativa subsp. japonica</name>
    <name type="common">Rice</name>
    <dbReference type="NCBI Taxonomy" id="39947"/>
    <lineage>
        <taxon>Eukaryota</taxon>
        <taxon>Viridiplantae</taxon>
        <taxon>Streptophyta</taxon>
        <taxon>Embryophyta</taxon>
        <taxon>Tracheophyta</taxon>
        <taxon>Spermatophyta</taxon>
        <taxon>Magnoliopsida</taxon>
        <taxon>Liliopsida</taxon>
        <taxon>Poales</taxon>
        <taxon>Poaceae</taxon>
        <taxon>BOP clade</taxon>
        <taxon>Oryzoideae</taxon>
        <taxon>Oryzeae</taxon>
        <taxon>Oryzinae</taxon>
        <taxon>Oryza</taxon>
        <taxon>Oryza sativa</taxon>
    </lineage>
</organism>
<proteinExistence type="predicted"/>
<accession>A0A0N7KPM0</accession>
<feature type="region of interest" description="Disordered" evidence="1">
    <location>
        <begin position="62"/>
        <end position="138"/>
    </location>
</feature>
<name>A0A0N7KPM0_ORYSJ</name>
<dbReference type="EMBL" id="AP014964">
    <property type="protein sequence ID" value="BAT04794.1"/>
    <property type="molecule type" value="Genomic_DNA"/>
</dbReference>
<evidence type="ECO:0000313" key="3">
    <source>
        <dbReference type="Proteomes" id="UP000059680"/>
    </source>
</evidence>
<gene>
    <name evidence="2" type="ordered locus">Os08g0298750</name>
    <name evidence="2" type="ORF">OSNPB_080298750</name>
</gene>
<dbReference type="PaxDb" id="39947-A0A0N7KPM0"/>
<evidence type="ECO:0000313" key="2">
    <source>
        <dbReference type="EMBL" id="BAT04794.1"/>
    </source>
</evidence>
<dbReference type="Proteomes" id="UP000059680">
    <property type="component" value="Chromosome 8"/>
</dbReference>
<feature type="compositionally biased region" description="Basic and acidic residues" evidence="1">
    <location>
        <begin position="23"/>
        <end position="38"/>
    </location>
</feature>
<feature type="region of interest" description="Disordered" evidence="1">
    <location>
        <begin position="1"/>
        <end position="44"/>
    </location>
</feature>
<dbReference type="AlphaFoldDB" id="A0A0N7KPM0"/>
<feature type="compositionally biased region" description="Gly residues" evidence="1">
    <location>
        <begin position="101"/>
        <end position="114"/>
    </location>
</feature>
<reference evidence="2 3" key="3">
    <citation type="journal article" date="2013" name="Rice">
        <title>Improvement of the Oryza sativa Nipponbare reference genome using next generation sequence and optical map data.</title>
        <authorList>
            <person name="Kawahara Y."/>
            <person name="de la Bastide M."/>
            <person name="Hamilton J.P."/>
            <person name="Kanamori H."/>
            <person name="McCombie W.R."/>
            <person name="Ouyang S."/>
            <person name="Schwartz D.C."/>
            <person name="Tanaka T."/>
            <person name="Wu J."/>
            <person name="Zhou S."/>
            <person name="Childs K.L."/>
            <person name="Davidson R.M."/>
            <person name="Lin H."/>
            <person name="Quesada-Ocampo L."/>
            <person name="Vaillancourt B."/>
            <person name="Sakai H."/>
            <person name="Lee S.S."/>
            <person name="Kim J."/>
            <person name="Numa H."/>
            <person name="Itoh T."/>
            <person name="Buell C.R."/>
            <person name="Matsumoto T."/>
        </authorList>
    </citation>
    <scope>NUCLEOTIDE SEQUENCE [LARGE SCALE GENOMIC DNA]</scope>
    <source>
        <strain evidence="3">cv. Nipponbare</strain>
    </source>
</reference>
<keyword evidence="3" id="KW-1185">Reference proteome</keyword>